<protein>
    <recommendedName>
        <fullName evidence="4">Thioesterase/thiol ester dehydrase-isomerase</fullName>
    </recommendedName>
</protein>
<dbReference type="GeneID" id="87864957"/>
<reference evidence="2" key="1">
    <citation type="journal article" date="2023" name="Mol. Phylogenet. Evol.">
        <title>Genome-scale phylogeny and comparative genomics of the fungal order Sordariales.</title>
        <authorList>
            <person name="Hensen N."/>
            <person name="Bonometti L."/>
            <person name="Westerberg I."/>
            <person name="Brannstrom I.O."/>
            <person name="Guillou S."/>
            <person name="Cros-Aarteil S."/>
            <person name="Calhoun S."/>
            <person name="Haridas S."/>
            <person name="Kuo A."/>
            <person name="Mondo S."/>
            <person name="Pangilinan J."/>
            <person name="Riley R."/>
            <person name="LaButti K."/>
            <person name="Andreopoulos B."/>
            <person name="Lipzen A."/>
            <person name="Chen C."/>
            <person name="Yan M."/>
            <person name="Daum C."/>
            <person name="Ng V."/>
            <person name="Clum A."/>
            <person name="Steindorff A."/>
            <person name="Ohm R.A."/>
            <person name="Martin F."/>
            <person name="Silar P."/>
            <person name="Natvig D.O."/>
            <person name="Lalanne C."/>
            <person name="Gautier V."/>
            <person name="Ament-Velasquez S.L."/>
            <person name="Kruys A."/>
            <person name="Hutchinson M.I."/>
            <person name="Powell A.J."/>
            <person name="Barry K."/>
            <person name="Miller A.N."/>
            <person name="Grigoriev I.V."/>
            <person name="Debuchy R."/>
            <person name="Gladieux P."/>
            <person name="Hiltunen Thoren M."/>
            <person name="Johannesson H."/>
        </authorList>
    </citation>
    <scope>NUCLEOTIDE SEQUENCE</scope>
    <source>
        <strain evidence="2">CBS 560.94</strain>
    </source>
</reference>
<dbReference type="RefSeq" id="XP_062679192.1">
    <property type="nucleotide sequence ID" value="XM_062827803.1"/>
</dbReference>
<dbReference type="SUPFAM" id="SSF54637">
    <property type="entry name" value="Thioesterase/thiol ester dehydrase-isomerase"/>
    <property type="match status" value="1"/>
</dbReference>
<feature type="region of interest" description="Disordered" evidence="1">
    <location>
        <begin position="32"/>
        <end position="77"/>
    </location>
</feature>
<dbReference type="InterPro" id="IPR052741">
    <property type="entry name" value="Mitochondrial_HTD2"/>
</dbReference>
<name>A0AAE0JBF8_9PEZI</name>
<evidence type="ECO:0000313" key="3">
    <source>
        <dbReference type="Proteomes" id="UP001278500"/>
    </source>
</evidence>
<reference evidence="2" key="2">
    <citation type="submission" date="2023-06" db="EMBL/GenBank/DDBJ databases">
        <authorList>
            <consortium name="Lawrence Berkeley National Laboratory"/>
            <person name="Haridas S."/>
            <person name="Hensen N."/>
            <person name="Bonometti L."/>
            <person name="Westerberg I."/>
            <person name="Brannstrom I.O."/>
            <person name="Guillou S."/>
            <person name="Cros-Aarteil S."/>
            <person name="Calhoun S."/>
            <person name="Kuo A."/>
            <person name="Mondo S."/>
            <person name="Pangilinan J."/>
            <person name="Riley R."/>
            <person name="Labutti K."/>
            <person name="Andreopoulos B."/>
            <person name="Lipzen A."/>
            <person name="Chen C."/>
            <person name="Yanf M."/>
            <person name="Daum C."/>
            <person name="Ng V."/>
            <person name="Clum A."/>
            <person name="Steindorff A."/>
            <person name="Ohm R."/>
            <person name="Martin F."/>
            <person name="Silar P."/>
            <person name="Natvig D."/>
            <person name="Lalanne C."/>
            <person name="Gautier V."/>
            <person name="Ament-Velasquez S.L."/>
            <person name="Kruys A."/>
            <person name="Hutchinson M.I."/>
            <person name="Powell A.J."/>
            <person name="Barry K."/>
            <person name="Miller A.N."/>
            <person name="Grigoriev I.V."/>
            <person name="Debuchy R."/>
            <person name="Gladieux P."/>
            <person name="Thoren M.H."/>
            <person name="Johannesson H."/>
        </authorList>
    </citation>
    <scope>NUCLEOTIDE SEQUENCE</scope>
    <source>
        <strain evidence="2">CBS 560.94</strain>
    </source>
</reference>
<evidence type="ECO:0000313" key="2">
    <source>
        <dbReference type="EMBL" id="KAK3340250.1"/>
    </source>
</evidence>
<comment type="caution">
    <text evidence="2">The sequence shown here is derived from an EMBL/GenBank/DDBJ whole genome shotgun (WGS) entry which is preliminary data.</text>
</comment>
<dbReference type="EMBL" id="JAUEPP010000006">
    <property type="protein sequence ID" value="KAK3340250.1"/>
    <property type="molecule type" value="Genomic_DNA"/>
</dbReference>
<evidence type="ECO:0008006" key="4">
    <source>
        <dbReference type="Google" id="ProtNLM"/>
    </source>
</evidence>
<dbReference type="AlphaFoldDB" id="A0AAE0JBF8"/>
<organism evidence="2 3">
    <name type="scientific">Neurospora tetraspora</name>
    <dbReference type="NCBI Taxonomy" id="94610"/>
    <lineage>
        <taxon>Eukaryota</taxon>
        <taxon>Fungi</taxon>
        <taxon>Dikarya</taxon>
        <taxon>Ascomycota</taxon>
        <taxon>Pezizomycotina</taxon>
        <taxon>Sordariomycetes</taxon>
        <taxon>Sordariomycetidae</taxon>
        <taxon>Sordariales</taxon>
        <taxon>Sordariaceae</taxon>
        <taxon>Neurospora</taxon>
    </lineage>
</organism>
<dbReference type="PANTHER" id="PTHR28152:SF1">
    <property type="entry name" value="HYDROXYACYL-THIOESTER DEHYDRATASE TYPE 2, MITOCHONDRIAL"/>
    <property type="match status" value="1"/>
</dbReference>
<proteinExistence type="predicted"/>
<dbReference type="PANTHER" id="PTHR28152">
    <property type="entry name" value="HYDROXYACYL-THIOESTER DEHYDRATASE TYPE 2, MITOCHONDRIAL"/>
    <property type="match status" value="1"/>
</dbReference>
<dbReference type="GO" id="GO:0019171">
    <property type="term" value="F:(3R)-hydroxyacyl-[acyl-carrier-protein] dehydratase activity"/>
    <property type="evidence" value="ECO:0007669"/>
    <property type="project" value="TreeGrafter"/>
</dbReference>
<evidence type="ECO:0000256" key="1">
    <source>
        <dbReference type="SAM" id="MobiDB-lite"/>
    </source>
</evidence>
<feature type="compositionally biased region" description="Low complexity" evidence="1">
    <location>
        <begin position="61"/>
        <end position="74"/>
    </location>
</feature>
<dbReference type="Proteomes" id="UP001278500">
    <property type="component" value="Unassembled WGS sequence"/>
</dbReference>
<dbReference type="GO" id="GO:0005739">
    <property type="term" value="C:mitochondrion"/>
    <property type="evidence" value="ECO:0007669"/>
    <property type="project" value="TreeGrafter"/>
</dbReference>
<keyword evidence="3" id="KW-1185">Reference proteome</keyword>
<gene>
    <name evidence="2" type="ORF">B0H65DRAFT_497628</name>
</gene>
<dbReference type="Gene3D" id="3.10.129.10">
    <property type="entry name" value="Hotdog Thioesterase"/>
    <property type="match status" value="1"/>
</dbReference>
<sequence length="520" mass="57570">MRLFTPTTRTTVTRTITTRRFLTHRVLSATRTTTTITTNHHGSHIRAYSSEKGTTPPSPLSSHQSQSQSQSQSSTFNPETYLQTATTTLSLIPPKLIPDTLHPTQSHLLSLALSSHLPSICLPPGFNSSSPSSSTPIFPWPTNQEEEYNQLQLPPGYHLIYYPLQTPPHLLFPDGTDADHCPGSPFTRRMWAGGRIEFGKGSGERFKVDGRKTICVETLGEPVLQVGKDGKEEEQRVWVDVWRRYFTFPPEEGMGRGEMERVVEGVVDDLQNEAAGAQDGGSETAKGSKGVISELRRLVFLREREPSPNHQNQTQQKLEPAPARVIRVPHQPDFFFKMTPDATLLFQFSALTFNAHAIHLNPLYAREVEGYKERLMHGPLTLVVMLRGVEGFLRGGTSGAGAGSTMTAAAADSAGTQISEAIRERLFVVPGDEPEDDGKKKKKQWEIANIEYKNLRPLFVGEEMKVCIRLLPNKEKKSDGDGDRAGLSGLDGGRRERVDVWIEAPDGGLAVKGTVGVEWR</sequence>
<accession>A0AAE0JBF8</accession>
<dbReference type="InterPro" id="IPR029069">
    <property type="entry name" value="HotDog_dom_sf"/>
</dbReference>